<dbReference type="SUPFAM" id="SSF46689">
    <property type="entry name" value="Homeodomain-like"/>
    <property type="match status" value="1"/>
</dbReference>
<dbReference type="EMBL" id="BAAABV010000015">
    <property type="protein sequence ID" value="GAA0285335.1"/>
    <property type="molecule type" value="Genomic_DNA"/>
</dbReference>
<dbReference type="PANTHER" id="PTHR30055:SF234">
    <property type="entry name" value="HTH-TYPE TRANSCRIPTIONAL REGULATOR BETI"/>
    <property type="match status" value="1"/>
</dbReference>
<dbReference type="InterPro" id="IPR023772">
    <property type="entry name" value="DNA-bd_HTH_TetR-type_CS"/>
</dbReference>
<dbReference type="PROSITE" id="PS01081">
    <property type="entry name" value="HTH_TETR_1"/>
    <property type="match status" value="1"/>
</dbReference>
<dbReference type="Proteomes" id="UP001501867">
    <property type="component" value="Unassembled WGS sequence"/>
</dbReference>
<gene>
    <name evidence="6" type="ORF">GCM10010302_24490</name>
</gene>
<feature type="domain" description="HTH tetR-type" evidence="5">
    <location>
        <begin position="23"/>
        <end position="83"/>
    </location>
</feature>
<evidence type="ECO:0000313" key="7">
    <source>
        <dbReference type="Proteomes" id="UP001501867"/>
    </source>
</evidence>
<dbReference type="PROSITE" id="PS50977">
    <property type="entry name" value="HTH_TETR_2"/>
    <property type="match status" value="1"/>
</dbReference>
<comment type="caution">
    <text evidence="6">The sequence shown here is derived from an EMBL/GenBank/DDBJ whole genome shotgun (WGS) entry which is preliminary data.</text>
</comment>
<keyword evidence="7" id="KW-1185">Reference proteome</keyword>
<dbReference type="InterPro" id="IPR009057">
    <property type="entry name" value="Homeodomain-like_sf"/>
</dbReference>
<reference evidence="6 7" key="1">
    <citation type="journal article" date="2019" name="Int. J. Syst. Evol. Microbiol.">
        <title>The Global Catalogue of Microorganisms (GCM) 10K type strain sequencing project: providing services to taxonomists for standard genome sequencing and annotation.</title>
        <authorList>
            <consortium name="The Broad Institute Genomics Platform"/>
            <consortium name="The Broad Institute Genome Sequencing Center for Infectious Disease"/>
            <person name="Wu L."/>
            <person name="Ma J."/>
        </authorList>
    </citation>
    <scope>NUCLEOTIDE SEQUENCE [LARGE SCALE GENOMIC DNA]</scope>
    <source>
        <strain evidence="6 7">JCM 4505</strain>
    </source>
</reference>
<evidence type="ECO:0000256" key="4">
    <source>
        <dbReference type="PROSITE-ProRule" id="PRU00335"/>
    </source>
</evidence>
<name>A0ABN0VBZ1_9ACTN</name>
<evidence type="ECO:0000256" key="2">
    <source>
        <dbReference type="ARBA" id="ARBA00023125"/>
    </source>
</evidence>
<keyword evidence="2 4" id="KW-0238">DNA-binding</keyword>
<evidence type="ECO:0000256" key="1">
    <source>
        <dbReference type="ARBA" id="ARBA00023015"/>
    </source>
</evidence>
<proteinExistence type="predicted"/>
<accession>A0ABN0VBZ1</accession>
<dbReference type="InterPro" id="IPR001647">
    <property type="entry name" value="HTH_TetR"/>
</dbReference>
<evidence type="ECO:0000313" key="6">
    <source>
        <dbReference type="EMBL" id="GAA0285335.1"/>
    </source>
</evidence>
<sequence>MVAIFLYGGPMENTTGLRESKKLRTRRQLAATALELFLERGFDAVSVADVAAAAEVSKPTLFRYFPSKEDLVLDRFADHQDEAARIVRDRPADRGPVGALHDHFLAALAERDPITGLCDHPDVLAFQGLLYSTASLEGRIAHYTAREVELLAGALEAEGAEPLPARLAATHLVAVRHELGRENWRRMAAGVTADEAYPVAVGDADQAFGMLADGLDRTLGPLISRA</sequence>
<dbReference type="PANTHER" id="PTHR30055">
    <property type="entry name" value="HTH-TYPE TRANSCRIPTIONAL REGULATOR RUTR"/>
    <property type="match status" value="1"/>
</dbReference>
<dbReference type="Pfam" id="PF00440">
    <property type="entry name" value="TetR_N"/>
    <property type="match status" value="1"/>
</dbReference>
<dbReference type="PRINTS" id="PR00455">
    <property type="entry name" value="HTHTETR"/>
</dbReference>
<dbReference type="Gene3D" id="1.10.357.10">
    <property type="entry name" value="Tetracycline Repressor, domain 2"/>
    <property type="match status" value="1"/>
</dbReference>
<feature type="DNA-binding region" description="H-T-H motif" evidence="4">
    <location>
        <begin position="46"/>
        <end position="65"/>
    </location>
</feature>
<organism evidence="6 7">
    <name type="scientific">Streptomyces polychromogenes</name>
    <dbReference type="NCBI Taxonomy" id="67342"/>
    <lineage>
        <taxon>Bacteria</taxon>
        <taxon>Bacillati</taxon>
        <taxon>Actinomycetota</taxon>
        <taxon>Actinomycetes</taxon>
        <taxon>Kitasatosporales</taxon>
        <taxon>Streptomycetaceae</taxon>
        <taxon>Streptomyces</taxon>
    </lineage>
</organism>
<dbReference type="InterPro" id="IPR050109">
    <property type="entry name" value="HTH-type_TetR-like_transc_reg"/>
</dbReference>
<evidence type="ECO:0000259" key="5">
    <source>
        <dbReference type="PROSITE" id="PS50977"/>
    </source>
</evidence>
<evidence type="ECO:0000256" key="3">
    <source>
        <dbReference type="ARBA" id="ARBA00023163"/>
    </source>
</evidence>
<protein>
    <submittedName>
        <fullName evidence="6">TetR family transcriptional regulator</fullName>
    </submittedName>
</protein>
<keyword evidence="1" id="KW-0805">Transcription regulation</keyword>
<keyword evidence="3" id="KW-0804">Transcription</keyword>